<evidence type="ECO:0000313" key="5">
    <source>
        <dbReference type="EMBL" id="BEQ15858.1"/>
    </source>
</evidence>
<keyword evidence="2" id="KW-0238">DNA-binding</keyword>
<dbReference type="AlphaFoldDB" id="A0AAU9EFB8"/>
<keyword evidence="6" id="KW-1185">Reference proteome</keyword>
<dbReference type="Gene3D" id="1.10.10.60">
    <property type="entry name" value="Homeodomain-like"/>
    <property type="match status" value="1"/>
</dbReference>
<evidence type="ECO:0000256" key="1">
    <source>
        <dbReference type="ARBA" id="ARBA00023015"/>
    </source>
</evidence>
<dbReference type="SUPFAM" id="SSF46689">
    <property type="entry name" value="Homeodomain-like"/>
    <property type="match status" value="1"/>
</dbReference>
<evidence type="ECO:0000313" key="6">
    <source>
        <dbReference type="Proteomes" id="UP001366166"/>
    </source>
</evidence>
<dbReference type="Pfam" id="PF00440">
    <property type="entry name" value="TetR_N"/>
    <property type="match status" value="1"/>
</dbReference>
<dbReference type="InterPro" id="IPR050109">
    <property type="entry name" value="HTH-type_TetR-like_transc_reg"/>
</dbReference>
<dbReference type="PANTHER" id="PTHR30055:SF234">
    <property type="entry name" value="HTH-TYPE TRANSCRIPTIONAL REGULATOR BETI"/>
    <property type="match status" value="1"/>
</dbReference>
<dbReference type="PANTHER" id="PTHR30055">
    <property type="entry name" value="HTH-TYPE TRANSCRIPTIONAL REGULATOR RUTR"/>
    <property type="match status" value="1"/>
</dbReference>
<gene>
    <name evidence="5" type="ORF">FAK_29240</name>
</gene>
<keyword evidence="3" id="KW-0804">Transcription</keyword>
<dbReference type="KEGG" id="dmp:FAK_29240"/>
<evidence type="ECO:0000259" key="4">
    <source>
        <dbReference type="Pfam" id="PF00440"/>
    </source>
</evidence>
<dbReference type="PRINTS" id="PR00455">
    <property type="entry name" value="HTHTETR"/>
</dbReference>
<dbReference type="Gene3D" id="1.10.357.10">
    <property type="entry name" value="Tetracycline Repressor, domain 2"/>
    <property type="match status" value="1"/>
</dbReference>
<evidence type="ECO:0000256" key="2">
    <source>
        <dbReference type="ARBA" id="ARBA00023125"/>
    </source>
</evidence>
<dbReference type="GO" id="GO:0000976">
    <property type="term" value="F:transcription cis-regulatory region binding"/>
    <property type="evidence" value="ECO:0007669"/>
    <property type="project" value="TreeGrafter"/>
</dbReference>
<dbReference type="Proteomes" id="UP001366166">
    <property type="component" value="Chromosome"/>
</dbReference>
<dbReference type="EMBL" id="AP028679">
    <property type="protein sequence ID" value="BEQ15858.1"/>
    <property type="molecule type" value="Genomic_DNA"/>
</dbReference>
<dbReference type="InterPro" id="IPR001647">
    <property type="entry name" value="HTH_TetR"/>
</dbReference>
<reference evidence="6" key="1">
    <citation type="journal article" date="2023" name="Arch. Microbiol.">
        <title>Desulfoferula mesophilus gen. nov. sp. nov., a mesophilic sulfate-reducing bacterium isolated from a brackish lake sediment.</title>
        <authorList>
            <person name="Watanabe T."/>
            <person name="Yabe T."/>
            <person name="Tsuji J.M."/>
            <person name="Fukui M."/>
        </authorList>
    </citation>
    <scope>NUCLEOTIDE SEQUENCE [LARGE SCALE GENOMIC DNA]</scope>
    <source>
        <strain evidence="6">12FAK</strain>
    </source>
</reference>
<dbReference type="InterPro" id="IPR036271">
    <property type="entry name" value="Tet_transcr_reg_TetR-rel_C_sf"/>
</dbReference>
<accession>A0AAU9EFB8</accession>
<dbReference type="SUPFAM" id="SSF48498">
    <property type="entry name" value="Tetracyclin repressor-like, C-terminal domain"/>
    <property type="match status" value="1"/>
</dbReference>
<dbReference type="GO" id="GO:0003700">
    <property type="term" value="F:DNA-binding transcription factor activity"/>
    <property type="evidence" value="ECO:0007669"/>
    <property type="project" value="TreeGrafter"/>
</dbReference>
<protein>
    <recommendedName>
        <fullName evidence="4">HTH tetR-type domain-containing protein</fullName>
    </recommendedName>
</protein>
<organism evidence="5 6">
    <name type="scientific">Desulfoferula mesophila</name>
    <dbReference type="NCBI Taxonomy" id="3058419"/>
    <lineage>
        <taxon>Bacteria</taxon>
        <taxon>Pseudomonadati</taxon>
        <taxon>Thermodesulfobacteriota</taxon>
        <taxon>Desulfarculia</taxon>
        <taxon>Desulfarculales</taxon>
        <taxon>Desulfarculaceae</taxon>
        <taxon>Desulfoferula</taxon>
    </lineage>
</organism>
<proteinExistence type="predicted"/>
<dbReference type="InterPro" id="IPR009057">
    <property type="entry name" value="Homeodomain-like_sf"/>
</dbReference>
<feature type="domain" description="HTH tetR-type" evidence="4">
    <location>
        <begin position="22"/>
        <end position="66"/>
    </location>
</feature>
<dbReference type="RefSeq" id="WP_338600884.1">
    <property type="nucleotide sequence ID" value="NZ_AP028679.1"/>
</dbReference>
<sequence length="220" mass="25555">MTPVKKLSRRERERLRQRRDMLAAALELFSRNGYYNVSMNEIAEKAEFAVGTLYKFFKNKEDLYRSIMIEETDWFHKVMDQALDSGGDEIEKLRNYVSTRGVAVTEKEAVVRLYHAEVRGRSFNLRAGLDDEIIKQLNELRERLTSIFASGIKKKIFRPIAEPRQLAVALENICSGFIMRWLEDPQNNKYPEEPDVILNIIFQGLIPGEYHSPRPAAQNS</sequence>
<name>A0AAU9EFB8_9BACT</name>
<keyword evidence="1" id="KW-0805">Transcription regulation</keyword>
<evidence type="ECO:0000256" key="3">
    <source>
        <dbReference type="ARBA" id="ARBA00023163"/>
    </source>
</evidence>